<evidence type="ECO:0000259" key="3">
    <source>
        <dbReference type="Pfam" id="PF00176"/>
    </source>
</evidence>
<dbReference type="Proteomes" id="UP001153678">
    <property type="component" value="Unassembled WGS sequence"/>
</dbReference>
<organism evidence="4 5">
    <name type="scientific">Funneliformis geosporum</name>
    <dbReference type="NCBI Taxonomy" id="1117311"/>
    <lineage>
        <taxon>Eukaryota</taxon>
        <taxon>Fungi</taxon>
        <taxon>Fungi incertae sedis</taxon>
        <taxon>Mucoromycota</taxon>
        <taxon>Glomeromycotina</taxon>
        <taxon>Glomeromycetes</taxon>
        <taxon>Glomerales</taxon>
        <taxon>Glomeraceae</taxon>
        <taxon>Funneliformis</taxon>
    </lineage>
</organism>
<dbReference type="Pfam" id="PF00176">
    <property type="entry name" value="SNF2-rel_dom"/>
    <property type="match status" value="1"/>
</dbReference>
<name>A0A9W4TCZ9_9GLOM</name>
<dbReference type="EMBL" id="CAMKVN010020106">
    <property type="protein sequence ID" value="CAI2199029.1"/>
    <property type="molecule type" value="Genomic_DNA"/>
</dbReference>
<keyword evidence="5" id="KW-1185">Reference proteome</keyword>
<sequence length="142" mass="16127">TPAETKINEESSLQLRAYQQEDVKFLSPQKSIGIFNEMRTGKTPTALAIFKAQGIVFCAIIDEAHFLRNCQSQQSKSIYTLKDSEYKMALTGTPIVNHSKSEISTKNRTFTIKKVIGFKSEKAKQELQKRINQISVARKQKE</sequence>
<evidence type="ECO:0000313" key="5">
    <source>
        <dbReference type="Proteomes" id="UP001153678"/>
    </source>
</evidence>
<keyword evidence="2" id="KW-0067">ATP-binding</keyword>
<evidence type="ECO:0000256" key="1">
    <source>
        <dbReference type="ARBA" id="ARBA00022741"/>
    </source>
</evidence>
<dbReference type="AlphaFoldDB" id="A0A9W4TCZ9"/>
<keyword evidence="1" id="KW-0547">Nucleotide-binding</keyword>
<proteinExistence type="predicted"/>
<dbReference type="InterPro" id="IPR038718">
    <property type="entry name" value="SNF2-like_sf"/>
</dbReference>
<dbReference type="OrthoDB" id="2326412at2759"/>
<dbReference type="InterPro" id="IPR000330">
    <property type="entry name" value="SNF2_N"/>
</dbReference>
<accession>A0A9W4TCZ9</accession>
<evidence type="ECO:0000313" key="4">
    <source>
        <dbReference type="EMBL" id="CAI2199029.1"/>
    </source>
</evidence>
<feature type="non-terminal residue" evidence="4">
    <location>
        <position position="1"/>
    </location>
</feature>
<dbReference type="Gene3D" id="3.40.50.10810">
    <property type="entry name" value="Tandem AAA-ATPase domain"/>
    <property type="match status" value="1"/>
</dbReference>
<dbReference type="SUPFAM" id="SSF52540">
    <property type="entry name" value="P-loop containing nucleoside triphosphate hydrolases"/>
    <property type="match status" value="1"/>
</dbReference>
<evidence type="ECO:0000256" key="2">
    <source>
        <dbReference type="ARBA" id="ARBA00022840"/>
    </source>
</evidence>
<protein>
    <submittedName>
        <fullName evidence="4">2319_t:CDS:1</fullName>
    </submittedName>
</protein>
<gene>
    <name evidence="4" type="ORF">FWILDA_LOCUS18868</name>
</gene>
<dbReference type="GO" id="GO:0005524">
    <property type="term" value="F:ATP binding"/>
    <property type="evidence" value="ECO:0007669"/>
    <property type="project" value="InterPro"/>
</dbReference>
<reference evidence="4" key="1">
    <citation type="submission" date="2022-08" db="EMBL/GenBank/DDBJ databases">
        <authorList>
            <person name="Kallberg Y."/>
            <person name="Tangrot J."/>
            <person name="Rosling A."/>
        </authorList>
    </citation>
    <scope>NUCLEOTIDE SEQUENCE</scope>
    <source>
        <strain evidence="4">Wild A</strain>
    </source>
</reference>
<feature type="non-terminal residue" evidence="4">
    <location>
        <position position="142"/>
    </location>
</feature>
<comment type="caution">
    <text evidence="4">The sequence shown here is derived from an EMBL/GenBank/DDBJ whole genome shotgun (WGS) entry which is preliminary data.</text>
</comment>
<feature type="domain" description="SNF2 N-terminal" evidence="3">
    <location>
        <begin position="58"/>
        <end position="99"/>
    </location>
</feature>
<dbReference type="InterPro" id="IPR027417">
    <property type="entry name" value="P-loop_NTPase"/>
</dbReference>